<dbReference type="GO" id="GO:0043023">
    <property type="term" value="F:ribosomal large subunit binding"/>
    <property type="evidence" value="ECO:0007669"/>
    <property type="project" value="InterPro"/>
</dbReference>
<gene>
    <name evidence="7" type="ORF">DES49_0080</name>
</gene>
<dbReference type="InterPro" id="IPR025708">
    <property type="entry name" value="HSP15"/>
</dbReference>
<evidence type="ECO:0000259" key="6">
    <source>
        <dbReference type="SMART" id="SM00363"/>
    </source>
</evidence>
<keyword evidence="3 4" id="KW-0238">DNA-binding</keyword>
<dbReference type="AlphaFoldDB" id="A0A4R7JZL3"/>
<evidence type="ECO:0000256" key="2">
    <source>
        <dbReference type="ARBA" id="ARBA00022884"/>
    </source>
</evidence>
<keyword evidence="2 4" id="KW-0694">RNA-binding</keyword>
<dbReference type="InterPro" id="IPR036986">
    <property type="entry name" value="S4_RNA-bd_sf"/>
</dbReference>
<dbReference type="Gene3D" id="3.10.290.10">
    <property type="entry name" value="RNA-binding S4 domain"/>
    <property type="match status" value="1"/>
</dbReference>
<evidence type="ECO:0000256" key="5">
    <source>
        <dbReference type="SAM" id="MobiDB-lite"/>
    </source>
</evidence>
<evidence type="ECO:0000256" key="1">
    <source>
        <dbReference type="ARBA" id="ARBA00008396"/>
    </source>
</evidence>
<evidence type="ECO:0000313" key="7">
    <source>
        <dbReference type="EMBL" id="TDT43981.1"/>
    </source>
</evidence>
<dbReference type="Proteomes" id="UP000295830">
    <property type="component" value="Unassembled WGS sequence"/>
</dbReference>
<dbReference type="SMART" id="SM00363">
    <property type="entry name" value="S4"/>
    <property type="match status" value="1"/>
</dbReference>
<evidence type="ECO:0000313" key="8">
    <source>
        <dbReference type="Proteomes" id="UP000295830"/>
    </source>
</evidence>
<organism evidence="7 8">
    <name type="scientific">Halospina denitrificans</name>
    <dbReference type="NCBI Taxonomy" id="332522"/>
    <lineage>
        <taxon>Bacteria</taxon>
        <taxon>Pseudomonadati</taxon>
        <taxon>Pseudomonadota</taxon>
        <taxon>Gammaproteobacteria</taxon>
        <taxon>Halospina</taxon>
    </lineage>
</organism>
<keyword evidence="7" id="KW-0346">Stress response</keyword>
<dbReference type="SUPFAM" id="SSF55174">
    <property type="entry name" value="Alpha-L RNA-binding motif"/>
    <property type="match status" value="1"/>
</dbReference>
<accession>A0A4R7JZL3</accession>
<feature type="compositionally biased region" description="Basic and acidic residues" evidence="5">
    <location>
        <begin position="126"/>
        <end position="137"/>
    </location>
</feature>
<evidence type="ECO:0000256" key="4">
    <source>
        <dbReference type="PIRNR" id="PIRNR016821"/>
    </source>
</evidence>
<dbReference type="GO" id="GO:0003677">
    <property type="term" value="F:DNA binding"/>
    <property type="evidence" value="ECO:0007669"/>
    <property type="project" value="UniProtKB-KW"/>
</dbReference>
<dbReference type="GO" id="GO:0003727">
    <property type="term" value="F:single-stranded RNA binding"/>
    <property type="evidence" value="ECO:0007669"/>
    <property type="project" value="InterPro"/>
</dbReference>
<dbReference type="CDD" id="cd00165">
    <property type="entry name" value="S4"/>
    <property type="match status" value="1"/>
</dbReference>
<dbReference type="GO" id="GO:0034605">
    <property type="term" value="P:cellular response to heat"/>
    <property type="evidence" value="ECO:0007669"/>
    <property type="project" value="InterPro"/>
</dbReference>
<sequence length="137" mass="15992">MSKTDSTPDNERVRLDKWLCAARFFKTRTMAREAIEGGKVRYEGQRPKAGKFVALGARVQVRKGATEFEVIIEGLSEKRRSAAEAQMLYTETEASAEKREENAWRRRMMQAAEHPPARRPNKKQRRELQRMKDEMSY</sequence>
<comment type="similarity">
    <text evidence="1 4">Belongs to the HSP15 family.</text>
</comment>
<dbReference type="PIRSF" id="PIRSF016821">
    <property type="entry name" value="HSP15"/>
    <property type="match status" value="1"/>
</dbReference>
<dbReference type="EMBL" id="SOAX01000001">
    <property type="protein sequence ID" value="TDT43981.1"/>
    <property type="molecule type" value="Genomic_DNA"/>
</dbReference>
<name>A0A4R7JZL3_9GAMM</name>
<protein>
    <recommendedName>
        <fullName evidence="4">Heat shock protein 15</fullName>
    </recommendedName>
</protein>
<evidence type="ECO:0000256" key="3">
    <source>
        <dbReference type="ARBA" id="ARBA00023125"/>
    </source>
</evidence>
<dbReference type="InterPro" id="IPR002942">
    <property type="entry name" value="S4_RNA-bd"/>
</dbReference>
<feature type="region of interest" description="Disordered" evidence="5">
    <location>
        <begin position="90"/>
        <end position="137"/>
    </location>
</feature>
<dbReference type="PROSITE" id="PS50889">
    <property type="entry name" value="S4"/>
    <property type="match status" value="1"/>
</dbReference>
<feature type="compositionally biased region" description="Basic and acidic residues" evidence="5">
    <location>
        <begin position="95"/>
        <end position="104"/>
    </location>
</feature>
<dbReference type="RefSeq" id="WP_133734417.1">
    <property type="nucleotide sequence ID" value="NZ_SOAX01000001.1"/>
</dbReference>
<reference evidence="7 8" key="1">
    <citation type="submission" date="2019-03" db="EMBL/GenBank/DDBJ databases">
        <title>Genomic Encyclopedia of Type Strains, Phase IV (KMG-IV): sequencing the most valuable type-strain genomes for metagenomic binning, comparative biology and taxonomic classification.</title>
        <authorList>
            <person name="Goeker M."/>
        </authorList>
    </citation>
    <scope>NUCLEOTIDE SEQUENCE [LARGE SCALE GENOMIC DNA]</scope>
    <source>
        <strain evidence="7 8">DSM 15505</strain>
    </source>
</reference>
<feature type="domain" description="RNA-binding S4" evidence="6">
    <location>
        <begin position="13"/>
        <end position="76"/>
    </location>
</feature>
<keyword evidence="8" id="KW-1185">Reference proteome</keyword>
<comment type="caution">
    <text evidence="7">The sequence shown here is derived from an EMBL/GenBank/DDBJ whole genome shotgun (WGS) entry which is preliminary data.</text>
</comment>
<dbReference type="Pfam" id="PF01479">
    <property type="entry name" value="S4"/>
    <property type="match status" value="1"/>
</dbReference>
<dbReference type="OrthoDB" id="9797176at2"/>
<proteinExistence type="inferred from homology"/>